<evidence type="ECO:0000256" key="1">
    <source>
        <dbReference type="SAM" id="Coils"/>
    </source>
</evidence>
<accession>A0A161VYX1</accession>
<comment type="caution">
    <text evidence="3">The sequence shown here is derived from an EMBL/GenBank/DDBJ whole genome shotgun (WGS) entry which is preliminary data.</text>
</comment>
<dbReference type="STRING" id="1573173.A0A161VYX1"/>
<feature type="coiled-coil region" evidence="1">
    <location>
        <begin position="176"/>
        <end position="235"/>
    </location>
</feature>
<gene>
    <name evidence="3" type="ORF">CI238_11725</name>
</gene>
<evidence type="ECO:0000256" key="2">
    <source>
        <dbReference type="SAM" id="MobiDB-lite"/>
    </source>
</evidence>
<reference evidence="3 4" key="1">
    <citation type="submission" date="2015-06" db="EMBL/GenBank/DDBJ databases">
        <title>Survival trade-offs in plant roots during colonization by closely related pathogenic and mutualistic fungi.</title>
        <authorList>
            <person name="Hacquard S."/>
            <person name="Kracher B."/>
            <person name="Hiruma K."/>
            <person name="Weinman A."/>
            <person name="Muench P."/>
            <person name="Garrido Oter R."/>
            <person name="Ver Loren van Themaat E."/>
            <person name="Dallerey J.-F."/>
            <person name="Damm U."/>
            <person name="Henrissat B."/>
            <person name="Lespinet O."/>
            <person name="Thon M."/>
            <person name="Kemen E."/>
            <person name="McHardy A.C."/>
            <person name="Schulze-Lefert P."/>
            <person name="O'Connell R.J."/>
        </authorList>
    </citation>
    <scope>NUCLEOTIDE SEQUENCE [LARGE SCALE GENOMIC DNA]</scope>
    <source>
        <strain evidence="3 4">MAFF 238704</strain>
    </source>
</reference>
<evidence type="ECO:0000313" key="3">
    <source>
        <dbReference type="EMBL" id="KZL88000.1"/>
    </source>
</evidence>
<feature type="compositionally biased region" description="Basic and acidic residues" evidence="2">
    <location>
        <begin position="1"/>
        <end position="14"/>
    </location>
</feature>
<keyword evidence="1" id="KW-0175">Coiled coil</keyword>
<protein>
    <submittedName>
        <fullName evidence="3">Uncharacterized protein</fullName>
    </submittedName>
</protein>
<feature type="region of interest" description="Disordered" evidence="2">
    <location>
        <begin position="1"/>
        <end position="47"/>
    </location>
</feature>
<proteinExistence type="predicted"/>
<name>A0A161VYX1_COLIC</name>
<dbReference type="EMBL" id="LFIW01000099">
    <property type="protein sequence ID" value="KZL88000.1"/>
    <property type="molecule type" value="Genomic_DNA"/>
</dbReference>
<dbReference type="Proteomes" id="UP000076584">
    <property type="component" value="Unassembled WGS sequence"/>
</dbReference>
<sequence>MGIENPRKNDETRPTQEQQANSDGENNRVSLTTDMNSSETQFGQDHPDRHNYLPELCGQESQHLSNLMEIPALISTPERQLEQPDATDATSQDQMQWAHDRTHFKQQDTVIRNLEDEVLQPRTQLKEYRKENTKLIIYNANVKERAKTAERRQINKQKIHQRRILKLRARNGNLENTELKSFIADIQERAETAERRRAAKQRLHQRDVENLQTGIVKLESEIRELKTQVVSYKAEKSKNKAIANSRKISDDAIKASWRTMAYNIQGLVATILTGCPSEHDLNHHGHEGNEKSCAVCQISATQFKLLQDDDMRPFVVEKFVWDAVTRRILGHDTFGLCKSWARAPGMMLSTLLNNLIYMPEMRGNTSKLLRWKAEGAAMIYKAFGIDDEELDNAVHEEFTGLRRFIPRDCPDSKTARQNLCQDLRKIFEEAIEIHRILMQSRAHFYLDQVKTPATSRNFIYFNPGFHEPEVWDAEPSEKSIVLLGISPSLVKVGNADGGNYDTSNRLIKASVICN</sequence>
<keyword evidence="4" id="KW-1185">Reference proteome</keyword>
<dbReference type="AlphaFoldDB" id="A0A161VYX1"/>
<organism evidence="3 4">
    <name type="scientific">Colletotrichum incanum</name>
    <name type="common">Soybean anthracnose fungus</name>
    <dbReference type="NCBI Taxonomy" id="1573173"/>
    <lineage>
        <taxon>Eukaryota</taxon>
        <taxon>Fungi</taxon>
        <taxon>Dikarya</taxon>
        <taxon>Ascomycota</taxon>
        <taxon>Pezizomycotina</taxon>
        <taxon>Sordariomycetes</taxon>
        <taxon>Hypocreomycetidae</taxon>
        <taxon>Glomerellales</taxon>
        <taxon>Glomerellaceae</taxon>
        <taxon>Colletotrichum</taxon>
        <taxon>Colletotrichum spaethianum species complex</taxon>
    </lineage>
</organism>
<feature type="compositionally biased region" description="Polar residues" evidence="2">
    <location>
        <begin position="15"/>
        <end position="43"/>
    </location>
</feature>
<evidence type="ECO:0000313" key="4">
    <source>
        <dbReference type="Proteomes" id="UP000076584"/>
    </source>
</evidence>